<feature type="non-terminal residue" evidence="2">
    <location>
        <position position="1"/>
    </location>
</feature>
<keyword evidence="3" id="KW-1185">Reference proteome</keyword>
<dbReference type="PANTHER" id="PTHR13282">
    <property type="entry name" value="PROTEIN FAM32A"/>
    <property type="match status" value="1"/>
</dbReference>
<dbReference type="PANTHER" id="PTHR13282:SF6">
    <property type="entry name" value="PROTEIN FAM32A"/>
    <property type="match status" value="1"/>
</dbReference>
<comment type="caution">
    <text evidence="2">The sequence shown here is derived from an EMBL/GenBank/DDBJ whole genome shotgun (WGS) entry which is preliminary data.</text>
</comment>
<protein>
    <recommendedName>
        <fullName evidence="4">Protein FAM32A</fullName>
    </recommendedName>
</protein>
<gene>
    <name evidence="2" type="ORF">PENTCL1PPCAC_23847</name>
</gene>
<dbReference type="EMBL" id="BTSX01000005">
    <property type="protein sequence ID" value="GMT01673.1"/>
    <property type="molecule type" value="Genomic_DNA"/>
</dbReference>
<dbReference type="Proteomes" id="UP001432027">
    <property type="component" value="Unassembled WGS sequence"/>
</dbReference>
<sequence>YSFKDMSSSDLKDLKHAVKGGLKLKKGDLFKKKKKQVDLTKMDITIKKDEQAPKTTKTKAELAFQKRQEATQFERLQKKAAISHREKVEKFNQQMSEMTEFNDIPKVSWTK</sequence>
<evidence type="ECO:0000256" key="1">
    <source>
        <dbReference type="ARBA" id="ARBA00008948"/>
    </source>
</evidence>
<dbReference type="InterPro" id="IPR013865">
    <property type="entry name" value="FAM32A"/>
</dbReference>
<evidence type="ECO:0008006" key="4">
    <source>
        <dbReference type="Google" id="ProtNLM"/>
    </source>
</evidence>
<evidence type="ECO:0000313" key="2">
    <source>
        <dbReference type="EMBL" id="GMT01673.1"/>
    </source>
</evidence>
<accession>A0AAV5U5M2</accession>
<evidence type="ECO:0000313" key="3">
    <source>
        <dbReference type="Proteomes" id="UP001432027"/>
    </source>
</evidence>
<organism evidence="2 3">
    <name type="scientific">Pristionchus entomophagus</name>
    <dbReference type="NCBI Taxonomy" id="358040"/>
    <lineage>
        <taxon>Eukaryota</taxon>
        <taxon>Metazoa</taxon>
        <taxon>Ecdysozoa</taxon>
        <taxon>Nematoda</taxon>
        <taxon>Chromadorea</taxon>
        <taxon>Rhabditida</taxon>
        <taxon>Rhabditina</taxon>
        <taxon>Diplogasteromorpha</taxon>
        <taxon>Diplogasteroidea</taxon>
        <taxon>Neodiplogasteridae</taxon>
        <taxon>Pristionchus</taxon>
    </lineage>
</organism>
<name>A0AAV5U5M2_9BILA</name>
<dbReference type="GO" id="GO:0005730">
    <property type="term" value="C:nucleolus"/>
    <property type="evidence" value="ECO:0007669"/>
    <property type="project" value="TreeGrafter"/>
</dbReference>
<reference evidence="2" key="1">
    <citation type="submission" date="2023-10" db="EMBL/GenBank/DDBJ databases">
        <title>Genome assembly of Pristionchus species.</title>
        <authorList>
            <person name="Yoshida K."/>
            <person name="Sommer R.J."/>
        </authorList>
    </citation>
    <scope>NUCLEOTIDE SEQUENCE</scope>
    <source>
        <strain evidence="2">RS0144</strain>
    </source>
</reference>
<proteinExistence type="inferred from homology"/>
<dbReference type="AlphaFoldDB" id="A0AAV5U5M2"/>
<comment type="similarity">
    <text evidence="1">Belongs to the FAM32 family.</text>
</comment>